<feature type="region of interest" description="Disordered" evidence="1">
    <location>
        <begin position="1"/>
        <end position="56"/>
    </location>
</feature>
<sequence length="177" mass="19059">MCEPRSTLDQGMDQRMIHRPKSVDVQSSSKRPEGGCLKPSGSIDRQSKKKAAPGGSLQAMTLATACPAFRGAHQERVAANGNRDAAKGSCGCFARPPARSEALRLAALSPLSPCRCSNKAAVPRRVGKRKESVQQKIWGTGTKYANENTALASPADLDIEFCAPRRIAQNREVLEKQ</sequence>
<reference evidence="2 3" key="1">
    <citation type="journal article" date="2016" name="Nat. Commun.">
        <title>Ectomycorrhizal ecology is imprinted in the genome of the dominant symbiotic fungus Cenococcum geophilum.</title>
        <authorList>
            <consortium name="DOE Joint Genome Institute"/>
            <person name="Peter M."/>
            <person name="Kohler A."/>
            <person name="Ohm R.A."/>
            <person name="Kuo A."/>
            <person name="Krutzmann J."/>
            <person name="Morin E."/>
            <person name="Arend M."/>
            <person name="Barry K.W."/>
            <person name="Binder M."/>
            <person name="Choi C."/>
            <person name="Clum A."/>
            <person name="Copeland A."/>
            <person name="Grisel N."/>
            <person name="Haridas S."/>
            <person name="Kipfer T."/>
            <person name="LaButti K."/>
            <person name="Lindquist E."/>
            <person name="Lipzen A."/>
            <person name="Maire R."/>
            <person name="Meier B."/>
            <person name="Mihaltcheva S."/>
            <person name="Molinier V."/>
            <person name="Murat C."/>
            <person name="Poggeler S."/>
            <person name="Quandt C.A."/>
            <person name="Sperisen C."/>
            <person name="Tritt A."/>
            <person name="Tisserant E."/>
            <person name="Crous P.W."/>
            <person name="Henrissat B."/>
            <person name="Nehls U."/>
            <person name="Egli S."/>
            <person name="Spatafora J.W."/>
            <person name="Grigoriev I.V."/>
            <person name="Martin F.M."/>
        </authorList>
    </citation>
    <scope>NUCLEOTIDE SEQUENCE [LARGE SCALE GENOMIC DNA]</scope>
    <source>
        <strain evidence="2 3">CBS 459.81</strain>
    </source>
</reference>
<dbReference type="Proteomes" id="UP000250266">
    <property type="component" value="Unassembled WGS sequence"/>
</dbReference>
<protein>
    <submittedName>
        <fullName evidence="2">Uncharacterized protein</fullName>
    </submittedName>
</protein>
<evidence type="ECO:0000313" key="2">
    <source>
        <dbReference type="EMBL" id="OCK76536.1"/>
    </source>
</evidence>
<proteinExistence type="predicted"/>
<name>A0A8E2E360_9PEZI</name>
<keyword evidence="3" id="KW-1185">Reference proteome</keyword>
<gene>
    <name evidence="2" type="ORF">K432DRAFT_396344</name>
</gene>
<dbReference type="EMBL" id="KV745201">
    <property type="protein sequence ID" value="OCK76536.1"/>
    <property type="molecule type" value="Genomic_DNA"/>
</dbReference>
<evidence type="ECO:0000313" key="3">
    <source>
        <dbReference type="Proteomes" id="UP000250266"/>
    </source>
</evidence>
<organism evidence="2 3">
    <name type="scientific">Lepidopterella palustris CBS 459.81</name>
    <dbReference type="NCBI Taxonomy" id="1314670"/>
    <lineage>
        <taxon>Eukaryota</taxon>
        <taxon>Fungi</taxon>
        <taxon>Dikarya</taxon>
        <taxon>Ascomycota</taxon>
        <taxon>Pezizomycotina</taxon>
        <taxon>Dothideomycetes</taxon>
        <taxon>Pleosporomycetidae</taxon>
        <taxon>Mytilinidiales</taxon>
        <taxon>Argynnaceae</taxon>
        <taxon>Lepidopterella</taxon>
    </lineage>
</organism>
<evidence type="ECO:0000256" key="1">
    <source>
        <dbReference type="SAM" id="MobiDB-lite"/>
    </source>
</evidence>
<accession>A0A8E2E360</accession>
<dbReference type="AlphaFoldDB" id="A0A8E2E360"/>